<evidence type="ECO:0000313" key="8">
    <source>
        <dbReference type="Proteomes" id="UP000246145"/>
    </source>
</evidence>
<dbReference type="AlphaFoldDB" id="A0A2U1CQ94"/>
<dbReference type="Pfam" id="PF03899">
    <property type="entry name" value="ATP-synt_I"/>
    <property type="match status" value="1"/>
</dbReference>
<keyword evidence="8" id="KW-1185">Reference proteome</keyword>
<proteinExistence type="predicted"/>
<sequence length="154" mass="16020">MQNSGGAQESGAGRPGPDAAIVLSDADRERLRYKAGRGLLRALAAQAAMGLAAGVISWLVAGVEAGASALIGAGAYFIPNALFAMRLLMGLLSSRQASPFTFFMGELVKLGSAVLLLALAAYLGQGWLVWPALLFGLVCVLKGYVLLLAFRRLP</sequence>
<keyword evidence="5 6" id="KW-0472">Membrane</keyword>
<dbReference type="STRING" id="1231391.GCA_000308195_01256"/>
<feature type="transmembrane region" description="Helical" evidence="6">
    <location>
        <begin position="100"/>
        <end position="122"/>
    </location>
</feature>
<dbReference type="EMBL" id="QEKO01000001">
    <property type="protein sequence ID" value="PVY68058.1"/>
    <property type="molecule type" value="Genomic_DNA"/>
</dbReference>
<feature type="transmembrane region" description="Helical" evidence="6">
    <location>
        <begin position="38"/>
        <end position="61"/>
    </location>
</feature>
<protein>
    <submittedName>
        <fullName evidence="7">ATP synthase protein I</fullName>
    </submittedName>
</protein>
<evidence type="ECO:0000256" key="3">
    <source>
        <dbReference type="ARBA" id="ARBA00022692"/>
    </source>
</evidence>
<dbReference type="InterPro" id="IPR005598">
    <property type="entry name" value="ATP_synth_I"/>
</dbReference>
<name>A0A2U1CQ94_9BURK</name>
<organism evidence="7 8">
    <name type="scientific">Pusillimonas noertemannii</name>
    <dbReference type="NCBI Taxonomy" id="305977"/>
    <lineage>
        <taxon>Bacteria</taxon>
        <taxon>Pseudomonadati</taxon>
        <taxon>Pseudomonadota</taxon>
        <taxon>Betaproteobacteria</taxon>
        <taxon>Burkholderiales</taxon>
        <taxon>Alcaligenaceae</taxon>
        <taxon>Pusillimonas</taxon>
    </lineage>
</organism>
<keyword evidence="3 6" id="KW-0812">Transmembrane</keyword>
<evidence type="ECO:0000256" key="1">
    <source>
        <dbReference type="ARBA" id="ARBA00004651"/>
    </source>
</evidence>
<dbReference type="GO" id="GO:0005886">
    <property type="term" value="C:plasma membrane"/>
    <property type="evidence" value="ECO:0007669"/>
    <property type="project" value="UniProtKB-SubCell"/>
</dbReference>
<evidence type="ECO:0000256" key="4">
    <source>
        <dbReference type="ARBA" id="ARBA00022989"/>
    </source>
</evidence>
<evidence type="ECO:0000256" key="2">
    <source>
        <dbReference type="ARBA" id="ARBA00022475"/>
    </source>
</evidence>
<evidence type="ECO:0000256" key="6">
    <source>
        <dbReference type="SAM" id="Phobius"/>
    </source>
</evidence>
<feature type="transmembrane region" description="Helical" evidence="6">
    <location>
        <begin position="128"/>
        <end position="150"/>
    </location>
</feature>
<keyword evidence="4 6" id="KW-1133">Transmembrane helix</keyword>
<feature type="transmembrane region" description="Helical" evidence="6">
    <location>
        <begin position="67"/>
        <end position="88"/>
    </location>
</feature>
<evidence type="ECO:0000313" key="7">
    <source>
        <dbReference type="EMBL" id="PVY68058.1"/>
    </source>
</evidence>
<gene>
    <name evidence="7" type="ORF">C7440_0446</name>
</gene>
<dbReference type="Proteomes" id="UP000246145">
    <property type="component" value="Unassembled WGS sequence"/>
</dbReference>
<comment type="subcellular location">
    <subcellularLocation>
        <location evidence="1">Cell membrane</location>
        <topology evidence="1">Multi-pass membrane protein</topology>
    </subcellularLocation>
</comment>
<dbReference type="OrthoDB" id="9181271at2"/>
<comment type="caution">
    <text evidence="7">The sequence shown here is derived from an EMBL/GenBank/DDBJ whole genome shotgun (WGS) entry which is preliminary data.</text>
</comment>
<evidence type="ECO:0000256" key="5">
    <source>
        <dbReference type="ARBA" id="ARBA00023136"/>
    </source>
</evidence>
<keyword evidence="2" id="KW-1003">Cell membrane</keyword>
<accession>A0A2U1CQ94</accession>
<reference evidence="7 8" key="1">
    <citation type="submission" date="2018-04" db="EMBL/GenBank/DDBJ databases">
        <title>Genomic Encyclopedia of Type Strains, Phase IV (KMG-IV): sequencing the most valuable type-strain genomes for metagenomic binning, comparative biology and taxonomic classification.</title>
        <authorList>
            <person name="Goeker M."/>
        </authorList>
    </citation>
    <scope>NUCLEOTIDE SEQUENCE [LARGE SCALE GENOMIC DNA]</scope>
    <source>
        <strain evidence="7 8">DSM 10065</strain>
    </source>
</reference>
<dbReference type="RefSeq" id="WP_116517313.1">
    <property type="nucleotide sequence ID" value="NZ_JACCEX010000001.1"/>
</dbReference>